<reference evidence="1 2" key="1">
    <citation type="journal article" date="2011" name="J. Bacteriol.">
        <title>Complete genome sequence of 'Vulcanisaeta moutnovskia' strain 768-28, a novel member of the hyperthermophilic crenarchaeal genus vulcanisaeta.</title>
        <authorList>
            <person name="Gumerov V.M."/>
            <person name="Mardanov A.V."/>
            <person name="Beletsky A.V."/>
            <person name="Prokofeva M.I."/>
            <person name="Bonch-Osmolovskaya E.A."/>
            <person name="Ravin N.V."/>
            <person name="Skryabin K.G."/>
        </authorList>
    </citation>
    <scope>NUCLEOTIDE SEQUENCE [LARGE SCALE GENOMIC DNA]</scope>
    <source>
        <strain evidence="1 2">768-28</strain>
    </source>
</reference>
<keyword evidence="2" id="KW-1185">Reference proteome</keyword>
<dbReference type="EMBL" id="CP002529">
    <property type="protein sequence ID" value="ADY01393.1"/>
    <property type="molecule type" value="Genomic_DNA"/>
</dbReference>
<dbReference type="HOGENOM" id="CLU_143280_0_0_2"/>
<protein>
    <submittedName>
        <fullName evidence="1">Uncharacterized protein</fullName>
    </submittedName>
</protein>
<dbReference type="KEGG" id="vmo:VMUT_1188"/>
<dbReference type="AlphaFoldDB" id="F0QYG0"/>
<dbReference type="STRING" id="985053.VMUT_1188"/>
<gene>
    <name evidence="1" type="ordered locus">VMUT_1188</name>
</gene>
<sequence>MDVAVMFRDSVNIIDALPMLIGDLALSLGFPEDRIDVAVLNDPLLPFEVRFRALTEGVPIYIGDRGVFIREVVRAVSLYGDYQVFLRVNGFSELIRRRVGELCGLFK</sequence>
<name>F0QYG0_VULM7</name>
<dbReference type="eggNOG" id="arCOG02105">
    <property type="taxonomic scope" value="Archaea"/>
</dbReference>
<evidence type="ECO:0000313" key="2">
    <source>
        <dbReference type="Proteomes" id="UP000007485"/>
    </source>
</evidence>
<accession>F0QYG0</accession>
<organism evidence="1 2">
    <name type="scientific">Vulcanisaeta moutnovskia (strain 768-28)</name>
    <dbReference type="NCBI Taxonomy" id="985053"/>
    <lineage>
        <taxon>Archaea</taxon>
        <taxon>Thermoproteota</taxon>
        <taxon>Thermoprotei</taxon>
        <taxon>Thermoproteales</taxon>
        <taxon>Thermoproteaceae</taxon>
        <taxon>Vulcanisaeta</taxon>
    </lineage>
</organism>
<dbReference type="Proteomes" id="UP000007485">
    <property type="component" value="Chromosome"/>
</dbReference>
<evidence type="ECO:0000313" key="1">
    <source>
        <dbReference type="EMBL" id="ADY01393.1"/>
    </source>
</evidence>
<proteinExistence type="predicted"/>